<dbReference type="Proteomes" id="UP000035681">
    <property type="component" value="Unplaced"/>
</dbReference>
<proteinExistence type="predicted"/>
<protein>
    <submittedName>
        <fullName evidence="2">Uncharacterized protein</fullName>
    </submittedName>
</protein>
<name>A0AAF5DJC1_STRER</name>
<evidence type="ECO:0000313" key="2">
    <source>
        <dbReference type="WBParaSite" id="TCONS_00014088.p1"/>
    </source>
</evidence>
<sequence>MTEINGNHVDGMSYEVYLDNESLFNLLSQIKSNPKMFKKAFKGNPSKRNASDIVLRVNRSYNILYKCVPYNDGISKTIDKFVNALLSPKHNYIYYYETSVIMEI</sequence>
<dbReference type="AlphaFoldDB" id="A0AAF5DJC1"/>
<accession>A0AAF5DJC1</accession>
<reference evidence="2" key="1">
    <citation type="submission" date="2024-02" db="UniProtKB">
        <authorList>
            <consortium name="WormBaseParasite"/>
        </authorList>
    </citation>
    <scope>IDENTIFICATION</scope>
</reference>
<evidence type="ECO:0000313" key="1">
    <source>
        <dbReference type="Proteomes" id="UP000035681"/>
    </source>
</evidence>
<keyword evidence="1" id="KW-1185">Reference proteome</keyword>
<dbReference type="WBParaSite" id="TCONS_00014088.p1">
    <property type="protein sequence ID" value="TCONS_00014088.p1"/>
    <property type="gene ID" value="XLOC_009278"/>
</dbReference>
<organism evidence="1 2">
    <name type="scientific">Strongyloides stercoralis</name>
    <name type="common">Threadworm</name>
    <dbReference type="NCBI Taxonomy" id="6248"/>
    <lineage>
        <taxon>Eukaryota</taxon>
        <taxon>Metazoa</taxon>
        <taxon>Ecdysozoa</taxon>
        <taxon>Nematoda</taxon>
        <taxon>Chromadorea</taxon>
        <taxon>Rhabditida</taxon>
        <taxon>Tylenchina</taxon>
        <taxon>Panagrolaimomorpha</taxon>
        <taxon>Strongyloidoidea</taxon>
        <taxon>Strongyloididae</taxon>
        <taxon>Strongyloides</taxon>
    </lineage>
</organism>